<evidence type="ECO:0000313" key="2">
    <source>
        <dbReference type="Proteomes" id="UP000807504"/>
    </source>
</evidence>
<keyword evidence="2" id="KW-1185">Reference proteome</keyword>
<dbReference type="EMBL" id="JABXBU010000015">
    <property type="protein sequence ID" value="KAF8786795.1"/>
    <property type="molecule type" value="Genomic_DNA"/>
</dbReference>
<name>A0A8T0F9B6_ARGBR</name>
<dbReference type="AlphaFoldDB" id="A0A8T0F9B6"/>
<proteinExistence type="predicted"/>
<reference evidence="1" key="1">
    <citation type="journal article" date="2020" name="bioRxiv">
        <title>Chromosome-level reference genome of the European wasp spider Argiope bruennichi: a resource for studies on range expansion and evolutionary adaptation.</title>
        <authorList>
            <person name="Sheffer M.M."/>
            <person name="Hoppe A."/>
            <person name="Krehenwinkel H."/>
            <person name="Uhl G."/>
            <person name="Kuss A.W."/>
            <person name="Jensen L."/>
            <person name="Jensen C."/>
            <person name="Gillespie R.G."/>
            <person name="Hoff K.J."/>
            <person name="Prost S."/>
        </authorList>
    </citation>
    <scope>NUCLEOTIDE SEQUENCE</scope>
</reference>
<sequence>MSKATSIDICELIQENDLLFARYVEKDLLIVIILSGIVLHTCVIQHATSYCSPHVASLPPMKWVIHTLQKKPGASRKNRRRCRECYRQMKEALGRGKAGITAKQVTTFCSECPGQPPLCLPCFNSLHQKLEL</sequence>
<evidence type="ECO:0000313" key="1">
    <source>
        <dbReference type="EMBL" id="KAF8786795.1"/>
    </source>
</evidence>
<organism evidence="1 2">
    <name type="scientific">Argiope bruennichi</name>
    <name type="common">Wasp spider</name>
    <name type="synonym">Aranea bruennichi</name>
    <dbReference type="NCBI Taxonomy" id="94029"/>
    <lineage>
        <taxon>Eukaryota</taxon>
        <taxon>Metazoa</taxon>
        <taxon>Ecdysozoa</taxon>
        <taxon>Arthropoda</taxon>
        <taxon>Chelicerata</taxon>
        <taxon>Arachnida</taxon>
        <taxon>Araneae</taxon>
        <taxon>Araneomorphae</taxon>
        <taxon>Entelegynae</taxon>
        <taxon>Araneoidea</taxon>
        <taxon>Araneidae</taxon>
        <taxon>Argiope</taxon>
    </lineage>
</organism>
<dbReference type="Proteomes" id="UP000807504">
    <property type="component" value="Unassembled WGS sequence"/>
</dbReference>
<protein>
    <submittedName>
        <fullName evidence="1">Uncharacterized protein</fullName>
    </submittedName>
</protein>
<reference evidence="1" key="2">
    <citation type="submission" date="2020-06" db="EMBL/GenBank/DDBJ databases">
        <authorList>
            <person name="Sheffer M."/>
        </authorList>
    </citation>
    <scope>NUCLEOTIDE SEQUENCE</scope>
</reference>
<comment type="caution">
    <text evidence="1">The sequence shown here is derived from an EMBL/GenBank/DDBJ whole genome shotgun (WGS) entry which is preliminary data.</text>
</comment>
<gene>
    <name evidence="1" type="ORF">HNY73_008467</name>
</gene>
<accession>A0A8T0F9B6</accession>